<dbReference type="Proteomes" id="UP000184267">
    <property type="component" value="Unassembled WGS sequence"/>
</dbReference>
<dbReference type="GO" id="GO:0016779">
    <property type="term" value="F:nucleotidyltransferase activity"/>
    <property type="evidence" value="ECO:0007669"/>
    <property type="project" value="UniProtKB-KW"/>
</dbReference>
<feature type="compositionally biased region" description="Acidic residues" evidence="5">
    <location>
        <begin position="152"/>
        <end position="170"/>
    </location>
</feature>
<keyword evidence="7" id="KW-1185">Reference proteome</keyword>
<feature type="compositionally biased region" description="Acidic residues" evidence="5">
    <location>
        <begin position="334"/>
        <end position="344"/>
    </location>
</feature>
<dbReference type="EMBL" id="MNAD01001660">
    <property type="protein sequence ID" value="OJT02602.1"/>
    <property type="molecule type" value="Genomic_DNA"/>
</dbReference>
<feature type="region of interest" description="Disordered" evidence="5">
    <location>
        <begin position="315"/>
        <end position="344"/>
    </location>
</feature>
<evidence type="ECO:0000313" key="7">
    <source>
        <dbReference type="Proteomes" id="UP000184267"/>
    </source>
</evidence>
<feature type="region of interest" description="Disordered" evidence="5">
    <location>
        <begin position="143"/>
        <end position="170"/>
    </location>
</feature>
<keyword evidence="4" id="KW-0520">NAD</keyword>
<dbReference type="OrthoDB" id="109543at2759"/>
<evidence type="ECO:0000313" key="6">
    <source>
        <dbReference type="EMBL" id="OJT02602.1"/>
    </source>
</evidence>
<keyword evidence="2" id="KW-0808">Transferase</keyword>
<evidence type="ECO:0000256" key="1">
    <source>
        <dbReference type="ARBA" id="ARBA00022676"/>
    </source>
</evidence>
<feature type="compositionally biased region" description="Basic and acidic residues" evidence="5">
    <location>
        <begin position="315"/>
        <end position="328"/>
    </location>
</feature>
<organism evidence="6 7">
    <name type="scientific">Trametes pubescens</name>
    <name type="common">White-rot fungus</name>
    <dbReference type="NCBI Taxonomy" id="154538"/>
    <lineage>
        <taxon>Eukaryota</taxon>
        <taxon>Fungi</taxon>
        <taxon>Dikarya</taxon>
        <taxon>Basidiomycota</taxon>
        <taxon>Agaricomycotina</taxon>
        <taxon>Agaricomycetes</taxon>
        <taxon>Polyporales</taxon>
        <taxon>Polyporaceae</taxon>
        <taxon>Trametes</taxon>
    </lineage>
</organism>
<comment type="caution">
    <text evidence="6">The sequence shown here is derived from an EMBL/GenBank/DDBJ whole genome shotgun (WGS) entry which is preliminary data.</text>
</comment>
<dbReference type="PANTHER" id="PTHR21328">
    <property type="entry name" value="POLY ADP-RIBOSE POLYMERASE FAMILY, MEMBER PARP"/>
    <property type="match status" value="1"/>
</dbReference>
<sequence length="577" mass="63786">MPPKRTHDHDLAAEHTGKMATKNVPTRGRKRFLFDLQNATQTVAQGVQVQGLRLLAITPGDEDGSFDCVISQVDGGLNATLTVLISDASEYPSDHTFFCSSEHDLPPEVSAVVETVHEDGSLSIQDLLMRVLERIAKRLAAARRKQSTSGESESDDEAQSDMSEDEEDTYSVEDYDMDDAEIFGVQSGTQTLDQSILRREFNEIVAHGYQPGFIRLGADDFALSVALPAKSLADTISPRALVAWDKRLLSGPQYFTLLISGLRGVHPAVEPNGTLSRTAVARSAAPHFRVGLTPNYKPSNEDTAELLRKYGLKEDHDASAEDPAKVEQEPQYTDSEEEEEQPTDLDFDIVEPTELQDAEEIAQGFRPFSLSSSLESLLNGHFLALLQLRIEHNLGWAGAEVLRYEIEATQRSAADILRDKEEEIVIADSADATLSESYHLPIDCLLERSPQDPVNLPLVAFSYLMRRVTLCPRYCLVCHQQLKDDLGALKPYVCSSPLCTYQYYNLNRGPSLEYEICSNPVVVDLLVSLAYIAAAEGTLDAPLPMGMGLRVKCRLVETDDPDGLHDFDQLDLPNVCE</sequence>
<accession>A0A1M2V4S8</accession>
<proteinExistence type="predicted"/>
<dbReference type="GO" id="GO:0016757">
    <property type="term" value="F:glycosyltransferase activity"/>
    <property type="evidence" value="ECO:0007669"/>
    <property type="project" value="UniProtKB-KW"/>
</dbReference>
<dbReference type="InterPro" id="IPR051838">
    <property type="entry name" value="ARTD_PARP"/>
</dbReference>
<dbReference type="AlphaFoldDB" id="A0A1M2V4S8"/>
<gene>
    <name evidence="6" type="ORF">TRAPUB_6866</name>
</gene>
<keyword evidence="1" id="KW-0328">Glycosyltransferase</keyword>
<keyword evidence="3" id="KW-0548">Nucleotidyltransferase</keyword>
<dbReference type="STRING" id="154538.A0A1M2V4S8"/>
<evidence type="ECO:0000256" key="5">
    <source>
        <dbReference type="SAM" id="MobiDB-lite"/>
    </source>
</evidence>
<evidence type="ECO:0000256" key="4">
    <source>
        <dbReference type="ARBA" id="ARBA00023027"/>
    </source>
</evidence>
<reference evidence="6 7" key="1">
    <citation type="submission" date="2016-10" db="EMBL/GenBank/DDBJ databases">
        <title>Genome sequence of the basidiomycete white-rot fungus Trametes pubescens.</title>
        <authorList>
            <person name="Makela M.R."/>
            <person name="Granchi Z."/>
            <person name="Peng M."/>
            <person name="De Vries R.P."/>
            <person name="Grigoriev I."/>
            <person name="Riley R."/>
            <person name="Hilden K."/>
        </authorList>
    </citation>
    <scope>NUCLEOTIDE SEQUENCE [LARGE SCALE GENOMIC DNA]</scope>
    <source>
        <strain evidence="6 7">FBCC735</strain>
    </source>
</reference>
<protein>
    <submittedName>
        <fullName evidence="6">Uncharacterized protein</fullName>
    </submittedName>
</protein>
<evidence type="ECO:0000256" key="2">
    <source>
        <dbReference type="ARBA" id="ARBA00022679"/>
    </source>
</evidence>
<evidence type="ECO:0000256" key="3">
    <source>
        <dbReference type="ARBA" id="ARBA00022695"/>
    </source>
</evidence>
<name>A0A1M2V4S8_TRAPU</name>